<dbReference type="SUPFAM" id="SSF50405">
    <property type="entry name" value="Actin-crosslinking proteins"/>
    <property type="match status" value="2"/>
</dbReference>
<organism evidence="2">
    <name type="scientific">Aphanomyces stellatus</name>
    <dbReference type="NCBI Taxonomy" id="120398"/>
    <lineage>
        <taxon>Eukaryota</taxon>
        <taxon>Sar</taxon>
        <taxon>Stramenopiles</taxon>
        <taxon>Oomycota</taxon>
        <taxon>Saprolegniomycetes</taxon>
        <taxon>Saprolegniales</taxon>
        <taxon>Verrucalvaceae</taxon>
        <taxon>Aphanomyces</taxon>
    </lineage>
</organism>
<dbReference type="InterPro" id="IPR008999">
    <property type="entry name" value="Actin-crosslinking"/>
</dbReference>
<name>A0A6A4Y9D3_9STRA</name>
<dbReference type="AlphaFoldDB" id="A0A6A4Y9D3"/>
<evidence type="ECO:0000256" key="1">
    <source>
        <dbReference type="SAM" id="SignalP"/>
    </source>
</evidence>
<dbReference type="CDD" id="cd00257">
    <property type="entry name" value="beta-trefoil_FSCN-like"/>
    <property type="match status" value="4"/>
</dbReference>
<feature type="non-terminal residue" evidence="2">
    <location>
        <position position="882"/>
    </location>
</feature>
<evidence type="ECO:0008006" key="3">
    <source>
        <dbReference type="Google" id="ProtNLM"/>
    </source>
</evidence>
<evidence type="ECO:0000313" key="2">
    <source>
        <dbReference type="EMBL" id="KAF0693342.1"/>
    </source>
</evidence>
<accession>A0A6A4Y9D3</accession>
<proteinExistence type="predicted"/>
<feature type="chain" id="PRO_5025572501" description="Ricin B lectin domain-containing protein" evidence="1">
    <location>
        <begin position="19"/>
        <end position="882"/>
    </location>
</feature>
<protein>
    <recommendedName>
        <fullName evidence="3">Ricin B lectin domain-containing protein</fullName>
    </recommendedName>
</protein>
<comment type="caution">
    <text evidence="2">The sequence shown here is derived from an EMBL/GenBank/DDBJ whole genome shotgun (WGS) entry which is preliminary data.</text>
</comment>
<dbReference type="EMBL" id="VJMH01005711">
    <property type="protein sequence ID" value="KAF0693342.1"/>
    <property type="molecule type" value="Genomic_DNA"/>
</dbReference>
<dbReference type="PANTHER" id="PTHR31205">
    <property type="entry name" value="ACTIN CROSS-LINKING PROTEIN (DUF569)"/>
    <property type="match status" value="1"/>
</dbReference>
<dbReference type="Gene3D" id="2.80.10.50">
    <property type="match status" value="4"/>
</dbReference>
<feature type="signal peptide" evidence="1">
    <location>
        <begin position="1"/>
        <end position="18"/>
    </location>
</feature>
<dbReference type="PANTHER" id="PTHR31205:SF69">
    <property type="entry name" value="ACTIN CROSS-LINKING PROTEIN (DUF569)"/>
    <property type="match status" value="1"/>
</dbReference>
<sequence length="882" mass="93141">MRIFIPILLAVVVPAVLASPCNVTDGDIVTLQSDTGNFVARCNGCIPGATSPDSAFIHVASTTNAPYANWKVFNTGTGKLVFQADSGKYLARCSGCAPRAAVSDTAFVHVGDWHQQPWAQWTCIDIGGGIVALQADSGNYLARCNGCEPGSSLPDSATVHMNTYQGASWAQWTLKDLTPQVAATPPPAPVYTPAPTPGPACMINNGDIVTLQSDTGNYLARCNGCIPGATSPDSAFIHVASTANAPYANWKVFDTGLGKLVFQSDTGKYLARCNGCAPRAAVSDQAFVHVDDWRNQPWAQWKCIDIGGGKIALQADSGNYLARCNGCEPGSSLPDSATVHMNAYQGASWAQWVMKDLTPRPAPTPVPIWPTVQVAGPCSFTDGDLVLIQSATTGFNLTACGAQCPLFDGHDNPVFASWRFPYGTWWTIFNKGLGQVAIKFGMAWLAPSSGSIGSTFANEAAVIDTEFTWTCSDVGGGRVILQAGPKGYLAMGQTQPYPDQAVLNAMSTPDLSAAWTIKYLNRSTPGGASNATASQGPANVSAPIGDIWTPCNFTDGDLITLQADSNNFLARCEGCVPGAAYSNSATVHVNNADNAAYAQWKVFNTGNGKIALQADTKQFLSQCIGCAPRATVPAQAFVNAADWNNNPLAQWVCGDIGKNRIVLQSYGPKYLGNLQHCTGCEPGAATQEGAVISSSLAWAGIPSVIWTVKGINRPYSSPVLGTPSPYYAPVPAPTPQYTQQQYTPSPTTTWANFGSNYSASTGDIWTPCNFTDGDVITLQADSNNFLARCEGCVPGAAYSNSATVHVNNADNAAYAQWKVFNTGNGKIALQADTKQFLSQCIGCAPRATVPAQAFVNAADWNNNPLAQWVCGDIGKNRIVLQS</sequence>
<keyword evidence="1" id="KW-0732">Signal</keyword>
<gene>
    <name evidence="2" type="ORF">As57867_015633</name>
</gene>
<reference evidence="2" key="1">
    <citation type="submission" date="2019-06" db="EMBL/GenBank/DDBJ databases">
        <title>Genomics analysis of Aphanomyces spp. identifies a new class of oomycete effector associated with host adaptation.</title>
        <authorList>
            <person name="Gaulin E."/>
        </authorList>
    </citation>
    <scope>NUCLEOTIDE SEQUENCE</scope>
    <source>
        <strain evidence="2">CBS 578.67</strain>
    </source>
</reference>